<feature type="binding site" evidence="5">
    <location>
        <begin position="803"/>
        <end position="810"/>
    </location>
    <ligand>
        <name>ATP</name>
        <dbReference type="ChEBI" id="CHEBI:30616"/>
    </ligand>
</feature>
<evidence type="ECO:0000256" key="4">
    <source>
        <dbReference type="ARBA" id="ARBA00022840"/>
    </source>
</evidence>
<evidence type="ECO:0000256" key="6">
    <source>
        <dbReference type="SAM" id="MobiDB-lite"/>
    </source>
</evidence>
<dbReference type="Gene3D" id="3.40.50.300">
    <property type="entry name" value="P-loop containing nucleotide triphosphate hydrolases"/>
    <property type="match status" value="2"/>
</dbReference>
<sequence length="1665" mass="184313">MDPALLVSVYDSRGETTDTVVLGTNGILHLYAGSTPQNQGEAPLIAKVHSGRQGIRLNSENGYALSRIPAHYRRGTVDKQEGQTDQKGQEDQADQSDLIDQVDSRNFDAPSSAGSLAVGEVHSVELSASQSSIYKVTRTDKEQARQPQYTKDGRETAPGRPMYIYVRPSDQGFRSYRKLAVTSHRRILIGSGSSADIQYSHPLVSSESFTLQLQRNTFILHPLTGQDPVFINGMAVSPAMSYRLQLGDVVVVADLTLAIGNKFLSLNSPAGLEIKSSVSDLKPLFHKELVNSSPEVSSLSDSEKREESSDQDFFAPAPRLMQSVHQRSFKLESPPQKEAEKTSPAIMQLGPSFLMGVASVFMIVSTISRLQNGDGIMSVLPTIAMAAAMVAGMIIWPIISNFYDKHRRKRAEEKRVSRFTDYLNRVEVELRKESDKQAEILKHNRIEPHTIIDRALTRSPELMNRNTSHSDFMELRLGIGNEELQANITYPENRFTLDNDLLFDRISLMKKNRPVISQVPVALDLYHNHVVGVIGERPLVWSALRGLMVQASGLYSYNDVKIILIANGQDSQEWDFARRLPHLFSDDRQLRFLACEPEDMIRVDHFLQKLYDERSGRQNRRSQADFGTFYLVFCTDRDLASRSPALSKWTHTAADMGVSVIFSASSLRSLPSECSTVVQITDPESDASQGKSSIFLKDDVDGTSRDFSCDIMLDPRICEDYARALSGIKLRRAGGKNAGFPQSLGYLDMCRVGNVGDLNVAERWRTHDASRTLATHIGLDAQGQPFVLDLHEDSHGPHGLIAGTTGSGKSELIITYILSMALDYAPDEVAFVLIDYKGGGLAGAFANGRHTLPHLAGTITNLDGSAINRSLAAIQSELEHRQRLFNKARDVTGEPTMDIYKYLSYYRQGVVTDPMPHLFIVADEFAELKQQEPDFMDELISAARIGRSLGVHLILATQKPTGVVNDQIWSNSRFKISLKVADSADSKEMIRRPDAAELKNPGRFYLLVGYNDYFAQGQSAYTGVRYSPQSEYEEHHDTIVTLIGNTAEPLASLRPQKKDGASQQTELDAVLEQLGQTADDMKIHAHSLWLDPLPNQMSVEEFRRNYARLWEQSAGSPQGKATGPKTAPGTITPGTVTPGSCIATIGIIDDPKRQNQHLLQIDFPQIDNLIIYGQTSYGTESMVSTIVDSLVRDYRSDQINLYALDMGDGTLTAFNDAPQVGGTAVIDDKERVISLIHFISRTIAHRRRLLNSLGERYEDYIAEDRAGSADNLGSGTDPTAGITYETSPADSQREPLPRIVVALTNIAAFNEAYPQFSDMLTEMVHEGPRYGIHFVVTSTNFNQVNWRLRALFGLSLVTAFNNDDDYGGVLGSMAGTTPPRHYLRGLLLENNEKHEYQAADAGTGKQIRERCRQLSRNSSGTSAPEIPRLPGLVTPDLMVPAVQEERDIPLGYDKQEVYPLAVDGLKAPAFIITGNDAEALNSFARGLGGTLASAAGGRIHRGVLIVDSLRLMRDLPQDSENFHIATDISDIADRLEAVCSGTAQPAMVLFTDILLTLSQLPAQSRNRVTSYIENGTYKDTTNLVLIMERWRIENTYDAWLKAVRANPQGLWIGEGIKQESIFPNSNMPVEMNQAQAQTDGWVFYRGGRHSIRVIHRAPDSEGGQQ</sequence>
<dbReference type="Proteomes" id="UP000005777">
    <property type="component" value="Unassembled WGS sequence"/>
</dbReference>
<dbReference type="InterPro" id="IPR008984">
    <property type="entry name" value="SMAD_FHA_dom_sf"/>
</dbReference>
<dbReference type="EMBL" id="ADCX01000001">
    <property type="protein sequence ID" value="EFG26401.2"/>
    <property type="molecule type" value="Genomic_DNA"/>
</dbReference>
<dbReference type="InterPro" id="IPR023839">
    <property type="entry name" value="Firmicutes_EssC_C"/>
</dbReference>
<dbReference type="HOGENOM" id="CLU_003134_2_1_11"/>
<protein>
    <submittedName>
        <fullName evidence="9">Type VII secretion protein EssC</fullName>
    </submittedName>
</protein>
<proteinExistence type="predicted"/>
<keyword evidence="1" id="KW-0597">Phosphoprotein</keyword>
<dbReference type="eggNOG" id="COG1716">
    <property type="taxonomic scope" value="Bacteria"/>
</dbReference>
<evidence type="ECO:0000313" key="10">
    <source>
        <dbReference type="Proteomes" id="UP000005777"/>
    </source>
</evidence>
<dbReference type="Gene3D" id="2.60.200.20">
    <property type="match status" value="1"/>
</dbReference>
<gene>
    <name evidence="9" type="ORF">HMPREF9020_00020</name>
</gene>
<feature type="region of interest" description="Disordered" evidence="6">
    <location>
        <begin position="1268"/>
        <end position="1291"/>
    </location>
</feature>
<dbReference type="InterPro" id="IPR002543">
    <property type="entry name" value="FtsK_dom"/>
</dbReference>
<keyword evidence="2" id="KW-0677">Repeat</keyword>
<evidence type="ECO:0000256" key="5">
    <source>
        <dbReference type="PROSITE-ProRule" id="PRU00289"/>
    </source>
</evidence>
<dbReference type="GO" id="GO:0005524">
    <property type="term" value="F:ATP binding"/>
    <property type="evidence" value="ECO:0007669"/>
    <property type="project" value="UniProtKB-UniRule"/>
</dbReference>
<evidence type="ECO:0000259" key="8">
    <source>
        <dbReference type="PROSITE" id="PS50901"/>
    </source>
</evidence>
<dbReference type="SUPFAM" id="SSF49879">
    <property type="entry name" value="SMAD/FHA domain"/>
    <property type="match status" value="1"/>
</dbReference>
<name>W5IHR0_SCAIO</name>
<dbReference type="InterPro" id="IPR027417">
    <property type="entry name" value="P-loop_NTPase"/>
</dbReference>
<dbReference type="RefSeq" id="WP_040590333.1">
    <property type="nucleotide sequence ID" value="NZ_GG770225.1"/>
</dbReference>
<feature type="region of interest" description="Disordered" evidence="6">
    <location>
        <begin position="137"/>
        <end position="162"/>
    </location>
</feature>
<dbReference type="InterPro" id="IPR000253">
    <property type="entry name" value="FHA_dom"/>
</dbReference>
<dbReference type="PANTHER" id="PTHR22683:SF1">
    <property type="entry name" value="TYPE VII SECRETION SYSTEM PROTEIN ESSC"/>
    <property type="match status" value="1"/>
</dbReference>
<feature type="domain" description="FtsK" evidence="8">
    <location>
        <begin position="783"/>
        <end position="987"/>
    </location>
</feature>
<organism evidence="9 10">
    <name type="scientific">Scardovia inopinata F0304</name>
    <dbReference type="NCBI Taxonomy" id="641146"/>
    <lineage>
        <taxon>Bacteria</taxon>
        <taxon>Bacillati</taxon>
        <taxon>Actinomycetota</taxon>
        <taxon>Actinomycetes</taxon>
        <taxon>Bifidobacteriales</taxon>
        <taxon>Bifidobacteriaceae</taxon>
        <taxon>Scardovia</taxon>
    </lineage>
</organism>
<feature type="transmembrane region" description="Helical" evidence="7">
    <location>
        <begin position="345"/>
        <end position="367"/>
    </location>
</feature>
<feature type="domain" description="FtsK" evidence="8">
    <location>
        <begin position="1156"/>
        <end position="1367"/>
    </location>
</feature>
<keyword evidence="4 5" id="KW-0067">ATP-binding</keyword>
<dbReference type="Pfam" id="PF00498">
    <property type="entry name" value="FHA"/>
    <property type="match status" value="1"/>
</dbReference>
<keyword evidence="7" id="KW-0472">Membrane</keyword>
<evidence type="ECO:0000256" key="3">
    <source>
        <dbReference type="ARBA" id="ARBA00022741"/>
    </source>
</evidence>
<dbReference type="CDD" id="cd00060">
    <property type="entry name" value="FHA"/>
    <property type="match status" value="1"/>
</dbReference>
<feature type="transmembrane region" description="Helical" evidence="7">
    <location>
        <begin position="379"/>
        <end position="399"/>
    </location>
</feature>
<dbReference type="GO" id="GO:0003677">
    <property type="term" value="F:DNA binding"/>
    <property type="evidence" value="ECO:0007669"/>
    <property type="project" value="InterPro"/>
</dbReference>
<reference evidence="9 10" key="1">
    <citation type="submission" date="2012-01" db="EMBL/GenBank/DDBJ databases">
        <title>The Genome Sequence of Scardovia inopinata F0304.</title>
        <authorList>
            <consortium name="The Broad Institute Genome Sequencing Platform"/>
            <person name="Earl A."/>
            <person name="Ward D."/>
            <person name="Feldgarden M."/>
            <person name="Gevers D."/>
            <person name="Izard J."/>
            <person name="Baranova O.V."/>
            <person name="Blanton J.M."/>
            <person name="Tanner A.C."/>
            <person name="Dewhirst F.E."/>
            <person name="Young S.K."/>
            <person name="Zeng Q."/>
            <person name="Gargeya S."/>
            <person name="Fitzgerald M."/>
            <person name="Haas B."/>
            <person name="Abouelleil A."/>
            <person name="Alvarado L."/>
            <person name="Arachchi H.M."/>
            <person name="Berlin A."/>
            <person name="Chapman S.B."/>
            <person name="Gearin G."/>
            <person name="Goldberg J."/>
            <person name="Griggs A."/>
            <person name="Gujja S."/>
            <person name="Hansen M."/>
            <person name="Heiman D."/>
            <person name="Howarth C."/>
            <person name="Larimer J."/>
            <person name="Lui A."/>
            <person name="MacDonald P.J."/>
            <person name="McCowen C."/>
            <person name="Montmayeur A."/>
            <person name="Murphy C."/>
            <person name="Neiman D."/>
            <person name="Pearson M."/>
            <person name="Priest M."/>
            <person name="Roberts A."/>
            <person name="Saif S."/>
            <person name="Shea T."/>
            <person name="Sisk P."/>
            <person name="Stolte C."/>
            <person name="Sykes S."/>
            <person name="Wortman J."/>
            <person name="Nusbaum C."/>
            <person name="Birren B."/>
        </authorList>
    </citation>
    <scope>NUCLEOTIDE SEQUENCE [LARGE SCALE GENOMIC DNA]</scope>
    <source>
        <strain evidence="9 10">F0304</strain>
    </source>
</reference>
<keyword evidence="7" id="KW-1133">Transmembrane helix</keyword>
<dbReference type="NCBIfam" id="TIGR03928">
    <property type="entry name" value="T7_EssCb_Firm"/>
    <property type="match status" value="1"/>
</dbReference>
<dbReference type="PANTHER" id="PTHR22683">
    <property type="entry name" value="SPORULATION PROTEIN RELATED"/>
    <property type="match status" value="1"/>
</dbReference>
<dbReference type="eggNOG" id="COG1674">
    <property type="taxonomic scope" value="Bacteria"/>
</dbReference>
<evidence type="ECO:0000256" key="2">
    <source>
        <dbReference type="ARBA" id="ARBA00022737"/>
    </source>
</evidence>
<feature type="binding site" evidence="5">
    <location>
        <begin position="1173"/>
        <end position="1180"/>
    </location>
    <ligand>
        <name>ATP</name>
        <dbReference type="ChEBI" id="CHEBI:30616"/>
    </ligand>
</feature>
<dbReference type="InterPro" id="IPR050206">
    <property type="entry name" value="FtsK/SpoIIIE/SftA"/>
</dbReference>
<dbReference type="SUPFAM" id="SSF52540">
    <property type="entry name" value="P-loop containing nucleoside triphosphate hydrolases"/>
    <property type="match status" value="1"/>
</dbReference>
<accession>W5IHR0</accession>
<dbReference type="PROSITE" id="PS50901">
    <property type="entry name" value="FTSK"/>
    <property type="match status" value="2"/>
</dbReference>
<keyword evidence="10" id="KW-1185">Reference proteome</keyword>
<evidence type="ECO:0000313" key="9">
    <source>
        <dbReference type="EMBL" id="EFG26401.2"/>
    </source>
</evidence>
<feature type="region of interest" description="Disordered" evidence="6">
    <location>
        <begin position="66"/>
        <end position="96"/>
    </location>
</feature>
<feature type="region of interest" description="Disordered" evidence="6">
    <location>
        <begin position="1113"/>
        <end position="1135"/>
    </location>
</feature>
<comment type="caution">
    <text evidence="9">The sequence shown here is derived from an EMBL/GenBank/DDBJ whole genome shotgun (WGS) entry which is preliminary data.</text>
</comment>
<keyword evidence="7" id="KW-0812">Transmembrane</keyword>
<evidence type="ECO:0000256" key="7">
    <source>
        <dbReference type="SAM" id="Phobius"/>
    </source>
</evidence>
<dbReference type="Pfam" id="PF01580">
    <property type="entry name" value="FtsK_SpoIIIE"/>
    <property type="match status" value="2"/>
</dbReference>
<evidence type="ECO:0000256" key="1">
    <source>
        <dbReference type="ARBA" id="ARBA00022553"/>
    </source>
</evidence>
<keyword evidence="3 5" id="KW-0547">Nucleotide-binding</keyword>
<dbReference type="CDD" id="cd01127">
    <property type="entry name" value="TrwB_TraG_TraD_VirD4"/>
    <property type="match status" value="1"/>
</dbReference>
<feature type="compositionally biased region" description="Basic and acidic residues" evidence="6">
    <location>
        <begin position="75"/>
        <end position="90"/>
    </location>
</feature>
<feature type="compositionally biased region" description="Low complexity" evidence="6">
    <location>
        <begin position="1126"/>
        <end position="1135"/>
    </location>
</feature>